<dbReference type="SUPFAM" id="SSF47473">
    <property type="entry name" value="EF-hand"/>
    <property type="match status" value="1"/>
</dbReference>
<evidence type="ECO:0000313" key="4">
    <source>
        <dbReference type="Proteomes" id="UP000622317"/>
    </source>
</evidence>
<gene>
    <name evidence="3" type="ORF">IEN85_17275</name>
</gene>
<reference evidence="3" key="1">
    <citation type="submission" date="2020-09" db="EMBL/GenBank/DDBJ databases">
        <title>Pelagicoccus enzymogenes sp. nov. with an EPS production, isolated from marine sediment.</title>
        <authorList>
            <person name="Feng X."/>
        </authorList>
    </citation>
    <scope>NUCLEOTIDE SEQUENCE</scope>
    <source>
        <strain evidence="3">NFK12</strain>
    </source>
</reference>
<feature type="chain" id="PRO_5036966750" description="EF-hand domain-containing protein" evidence="1">
    <location>
        <begin position="22"/>
        <end position="138"/>
    </location>
</feature>
<evidence type="ECO:0000259" key="2">
    <source>
        <dbReference type="PROSITE" id="PS50222"/>
    </source>
</evidence>
<dbReference type="InterPro" id="IPR002048">
    <property type="entry name" value="EF_hand_dom"/>
</dbReference>
<accession>A0A927FBC6</accession>
<keyword evidence="4" id="KW-1185">Reference proteome</keyword>
<sequence length="138" mass="15504">MKTNRALIGLSLCGLLLQANAAARPELAEAGERTELFLKLDLDHDQRVDEAELMSALARQEQRRLERVSQLDEKDAGKAKALQARIEERREDPMLGTPDKAAAFILANFDQDGDWALDQEEVGQAFSVLRKWRSEGRS</sequence>
<dbReference type="Gene3D" id="1.10.238.10">
    <property type="entry name" value="EF-hand"/>
    <property type="match status" value="1"/>
</dbReference>
<evidence type="ECO:0000313" key="3">
    <source>
        <dbReference type="EMBL" id="MBD5781255.1"/>
    </source>
</evidence>
<dbReference type="InterPro" id="IPR018247">
    <property type="entry name" value="EF_Hand_1_Ca_BS"/>
</dbReference>
<comment type="caution">
    <text evidence="3">The sequence shown here is derived from an EMBL/GenBank/DDBJ whole genome shotgun (WGS) entry which is preliminary data.</text>
</comment>
<dbReference type="AlphaFoldDB" id="A0A927FBC6"/>
<keyword evidence="1" id="KW-0732">Signal</keyword>
<dbReference type="PROSITE" id="PS50222">
    <property type="entry name" value="EF_HAND_2"/>
    <property type="match status" value="1"/>
</dbReference>
<feature type="domain" description="EF-hand" evidence="2">
    <location>
        <begin position="97"/>
        <end position="132"/>
    </location>
</feature>
<feature type="signal peptide" evidence="1">
    <location>
        <begin position="1"/>
        <end position="21"/>
    </location>
</feature>
<evidence type="ECO:0000256" key="1">
    <source>
        <dbReference type="SAM" id="SignalP"/>
    </source>
</evidence>
<dbReference type="InterPro" id="IPR011992">
    <property type="entry name" value="EF-hand-dom_pair"/>
</dbReference>
<dbReference type="RefSeq" id="WP_191618354.1">
    <property type="nucleotide sequence ID" value="NZ_JACYFG010000040.1"/>
</dbReference>
<organism evidence="3 4">
    <name type="scientific">Pelagicoccus enzymogenes</name>
    <dbReference type="NCBI Taxonomy" id="2773457"/>
    <lineage>
        <taxon>Bacteria</taxon>
        <taxon>Pseudomonadati</taxon>
        <taxon>Verrucomicrobiota</taxon>
        <taxon>Opitutia</taxon>
        <taxon>Puniceicoccales</taxon>
        <taxon>Pelagicoccaceae</taxon>
        <taxon>Pelagicoccus</taxon>
    </lineage>
</organism>
<protein>
    <recommendedName>
        <fullName evidence="2">EF-hand domain-containing protein</fullName>
    </recommendedName>
</protein>
<dbReference type="GO" id="GO:0005509">
    <property type="term" value="F:calcium ion binding"/>
    <property type="evidence" value="ECO:0007669"/>
    <property type="project" value="InterPro"/>
</dbReference>
<dbReference type="PROSITE" id="PS00018">
    <property type="entry name" value="EF_HAND_1"/>
    <property type="match status" value="1"/>
</dbReference>
<dbReference type="Proteomes" id="UP000622317">
    <property type="component" value="Unassembled WGS sequence"/>
</dbReference>
<name>A0A927FBC6_9BACT</name>
<dbReference type="EMBL" id="JACYFG010000040">
    <property type="protein sequence ID" value="MBD5781255.1"/>
    <property type="molecule type" value="Genomic_DNA"/>
</dbReference>
<proteinExistence type="predicted"/>